<dbReference type="Gene3D" id="2.40.50.140">
    <property type="entry name" value="Nucleic acid-binding proteins"/>
    <property type="match status" value="1"/>
</dbReference>
<dbReference type="FunFam" id="2.40.50.140:FF:000038">
    <property type="entry name" value="Exosome complex component RRP4"/>
    <property type="match status" value="1"/>
</dbReference>
<dbReference type="PANTHER" id="PTHR21321:SF4">
    <property type="entry name" value="EXOSOME COMPLEX COMPONENT RRP4"/>
    <property type="match status" value="1"/>
</dbReference>
<evidence type="ECO:0000256" key="1">
    <source>
        <dbReference type="ARBA" id="ARBA00004123"/>
    </source>
</evidence>
<dbReference type="SUPFAM" id="SSF110324">
    <property type="entry name" value="Ribosomal L27 protein-like"/>
    <property type="match status" value="1"/>
</dbReference>
<protein>
    <submittedName>
        <fullName evidence="10">Exosome complex exonuclease rrp4</fullName>
    </submittedName>
</protein>
<dbReference type="GO" id="GO:0000176">
    <property type="term" value="C:nuclear exosome (RNase complex)"/>
    <property type="evidence" value="ECO:0007669"/>
    <property type="project" value="UniProtKB-ARBA"/>
</dbReference>
<dbReference type="InterPro" id="IPR048565">
    <property type="entry name" value="S1_RRP4"/>
</dbReference>
<accession>A0A5M8Q0V7</accession>
<organism evidence="10 11">
    <name type="scientific">Lasallia pustulata</name>
    <dbReference type="NCBI Taxonomy" id="136370"/>
    <lineage>
        <taxon>Eukaryota</taxon>
        <taxon>Fungi</taxon>
        <taxon>Dikarya</taxon>
        <taxon>Ascomycota</taxon>
        <taxon>Pezizomycotina</taxon>
        <taxon>Lecanoromycetes</taxon>
        <taxon>OSLEUM clade</taxon>
        <taxon>Umbilicariomycetidae</taxon>
        <taxon>Umbilicariales</taxon>
        <taxon>Umbilicariaceae</taxon>
        <taxon>Lasallia</taxon>
    </lineage>
</organism>
<proteinExistence type="inferred from homology"/>
<dbReference type="AlphaFoldDB" id="A0A5M8Q0V7"/>
<feature type="region of interest" description="Disordered" evidence="7">
    <location>
        <begin position="1"/>
        <end position="76"/>
    </location>
</feature>
<dbReference type="GO" id="GO:0000177">
    <property type="term" value="C:cytoplasmic exosome (RNase complex)"/>
    <property type="evidence" value="ECO:0007669"/>
    <property type="project" value="TreeGrafter"/>
</dbReference>
<dbReference type="Proteomes" id="UP000324767">
    <property type="component" value="Unassembled WGS sequence"/>
</dbReference>
<evidence type="ECO:0000259" key="8">
    <source>
        <dbReference type="Pfam" id="PF14382"/>
    </source>
</evidence>
<dbReference type="InterPro" id="IPR036612">
    <property type="entry name" value="KH_dom_type_1_sf"/>
</dbReference>
<dbReference type="Gene3D" id="2.40.50.100">
    <property type="match status" value="1"/>
</dbReference>
<dbReference type="Pfam" id="PF14382">
    <property type="entry name" value="ECR1_N"/>
    <property type="match status" value="1"/>
</dbReference>
<evidence type="ECO:0000256" key="6">
    <source>
        <dbReference type="ARBA" id="ARBA00023242"/>
    </source>
</evidence>
<dbReference type="GO" id="GO:0000467">
    <property type="term" value="P:exonucleolytic trimming to generate mature 3'-end of 5.8S rRNA from tricistronic rRNA transcript (SSU-rRNA, 5.8S rRNA, LSU-rRNA)"/>
    <property type="evidence" value="ECO:0007669"/>
    <property type="project" value="TreeGrafter"/>
</dbReference>
<dbReference type="EMBL" id="VXIT01000002">
    <property type="protein sequence ID" value="KAA6414606.1"/>
    <property type="molecule type" value="Genomic_DNA"/>
</dbReference>
<dbReference type="GO" id="GO:0003723">
    <property type="term" value="F:RNA binding"/>
    <property type="evidence" value="ECO:0007669"/>
    <property type="project" value="UniProtKB-KW"/>
</dbReference>
<dbReference type="InterPro" id="IPR026699">
    <property type="entry name" value="Exosome_RNA_bind1/RRP40/RRP4"/>
</dbReference>
<keyword evidence="4" id="KW-0271">Exosome</keyword>
<evidence type="ECO:0000256" key="5">
    <source>
        <dbReference type="ARBA" id="ARBA00022884"/>
    </source>
</evidence>
<evidence type="ECO:0000313" key="10">
    <source>
        <dbReference type="EMBL" id="KAA6414606.1"/>
    </source>
</evidence>
<dbReference type="PANTHER" id="PTHR21321">
    <property type="entry name" value="PNAS-3 RELATED"/>
    <property type="match status" value="1"/>
</dbReference>
<sequence length="290" mass="30734">MAISILPPAPAPPSSHHGTSDNGSPDSDGDVDMADSGPPTKRAKLSHKAIVTPGETVTDDPQWMRGHGTHQTPHSSTITATVAGTLLRTNKLLSISPLRARYTPEIGDLVVGRITSVQPKRWKVDLSAPLLAHLPLSAIHLPGGIQRKRTSTDELQMRTFFSEGDLLAAEVQAIFQDGAASLHTRSLKYGKLRNGVFLAVAGTGGGGGVARARRQVWTLETAHGGGEVDVVLGVNGYIGIRPTIFQLVRISHATSPSELTPATKITPSRIEAIKPPYAIASASKLEAEPW</sequence>
<dbReference type="GO" id="GO:0071035">
    <property type="term" value="P:nuclear polyadenylation-dependent rRNA catabolic process"/>
    <property type="evidence" value="ECO:0007669"/>
    <property type="project" value="TreeGrafter"/>
</dbReference>
<dbReference type="GO" id="GO:0071038">
    <property type="term" value="P:TRAMP-dependent tRNA surveillance pathway"/>
    <property type="evidence" value="ECO:0007669"/>
    <property type="project" value="TreeGrafter"/>
</dbReference>
<evidence type="ECO:0000313" key="11">
    <source>
        <dbReference type="Proteomes" id="UP000324767"/>
    </source>
</evidence>
<evidence type="ECO:0000256" key="3">
    <source>
        <dbReference type="ARBA" id="ARBA00022552"/>
    </source>
</evidence>
<dbReference type="OrthoDB" id="1650at2759"/>
<keyword evidence="10" id="KW-0540">Nuclease</keyword>
<dbReference type="InterPro" id="IPR012340">
    <property type="entry name" value="NA-bd_OB-fold"/>
</dbReference>
<dbReference type="GO" id="GO:0071028">
    <property type="term" value="P:nuclear mRNA surveillance"/>
    <property type="evidence" value="ECO:0007669"/>
    <property type="project" value="UniProtKB-ARBA"/>
</dbReference>
<evidence type="ECO:0000256" key="2">
    <source>
        <dbReference type="ARBA" id="ARBA00009155"/>
    </source>
</evidence>
<feature type="domain" description="RRP4 S1" evidence="9">
    <location>
        <begin position="101"/>
        <end position="172"/>
    </location>
</feature>
<dbReference type="Pfam" id="PF21266">
    <property type="entry name" value="S1_RRP4"/>
    <property type="match status" value="1"/>
</dbReference>
<dbReference type="SUPFAM" id="SSF50249">
    <property type="entry name" value="Nucleic acid-binding proteins"/>
    <property type="match status" value="1"/>
</dbReference>
<dbReference type="GO" id="GO:0071034">
    <property type="term" value="P:CUT catabolic process"/>
    <property type="evidence" value="ECO:0007669"/>
    <property type="project" value="TreeGrafter"/>
</dbReference>
<dbReference type="InterPro" id="IPR025721">
    <property type="entry name" value="Exosome_cplx_N_dom"/>
</dbReference>
<comment type="subcellular location">
    <subcellularLocation>
        <location evidence="1">Nucleus</location>
    </subcellularLocation>
</comment>
<evidence type="ECO:0000256" key="4">
    <source>
        <dbReference type="ARBA" id="ARBA00022835"/>
    </source>
</evidence>
<dbReference type="GO" id="GO:0034475">
    <property type="term" value="P:U4 snRNA 3'-end processing"/>
    <property type="evidence" value="ECO:0007669"/>
    <property type="project" value="TreeGrafter"/>
</dbReference>
<reference evidence="10 11" key="1">
    <citation type="submission" date="2019-09" db="EMBL/GenBank/DDBJ databases">
        <title>The hologenome of the rock-dwelling lichen Lasallia pustulata.</title>
        <authorList>
            <person name="Greshake Tzovaras B."/>
            <person name="Segers F."/>
            <person name="Bicker A."/>
            <person name="Dal Grande F."/>
            <person name="Otte J."/>
            <person name="Hankeln T."/>
            <person name="Schmitt I."/>
            <person name="Ebersberger I."/>
        </authorList>
    </citation>
    <scope>NUCLEOTIDE SEQUENCE [LARGE SCALE GENOMIC DNA]</scope>
    <source>
        <strain evidence="10">A1-1</strain>
    </source>
</reference>
<feature type="domain" description="Exosome complex component N-terminal" evidence="8">
    <location>
        <begin position="50"/>
        <end position="88"/>
    </location>
</feature>
<name>A0A5M8Q0V7_9LECA</name>
<comment type="similarity">
    <text evidence="2">Belongs to the RRP4 family.</text>
</comment>
<dbReference type="SUPFAM" id="SSF54791">
    <property type="entry name" value="Eukaryotic type KH-domain (KH-domain type I)"/>
    <property type="match status" value="1"/>
</dbReference>
<evidence type="ECO:0000259" key="9">
    <source>
        <dbReference type="Pfam" id="PF21266"/>
    </source>
</evidence>
<keyword evidence="3" id="KW-0698">rRNA processing</keyword>
<gene>
    <name evidence="10" type="ORF">FRX48_01356</name>
</gene>
<evidence type="ECO:0000256" key="7">
    <source>
        <dbReference type="SAM" id="MobiDB-lite"/>
    </source>
</evidence>
<comment type="caution">
    <text evidence="10">The sequence shown here is derived from an EMBL/GenBank/DDBJ whole genome shotgun (WGS) entry which is preliminary data.</text>
</comment>
<keyword evidence="10" id="KW-0269">Exonuclease</keyword>
<keyword evidence="5" id="KW-0694">RNA-binding</keyword>
<keyword evidence="10" id="KW-0378">Hydrolase</keyword>
<dbReference type="GO" id="GO:0071051">
    <property type="term" value="P:poly(A)-dependent snoRNA 3'-end processing"/>
    <property type="evidence" value="ECO:0007669"/>
    <property type="project" value="TreeGrafter"/>
</dbReference>
<dbReference type="GO" id="GO:0004527">
    <property type="term" value="F:exonuclease activity"/>
    <property type="evidence" value="ECO:0007669"/>
    <property type="project" value="UniProtKB-KW"/>
</dbReference>
<keyword evidence="6" id="KW-0539">Nucleus</keyword>
<dbReference type="CDD" id="cd05789">
    <property type="entry name" value="S1_Rrp4"/>
    <property type="match status" value="1"/>
</dbReference>